<evidence type="ECO:0000256" key="3">
    <source>
        <dbReference type="ARBA" id="ARBA00012943"/>
    </source>
</evidence>
<dbReference type="NCBIfam" id="NF006942">
    <property type="entry name" value="PRK09424.1"/>
    <property type="match status" value="1"/>
</dbReference>
<dbReference type="GO" id="GO:0008750">
    <property type="term" value="F:proton-translocating NAD(P)+ transhydrogenase activity"/>
    <property type="evidence" value="ECO:0007669"/>
    <property type="project" value="UniProtKB-EC"/>
</dbReference>
<feature type="domain" description="Alanine dehydrogenase/pyridine nucleotide transhydrogenase N-terminal" evidence="14">
    <location>
        <begin position="6"/>
        <end position="139"/>
    </location>
</feature>
<gene>
    <name evidence="15" type="ORF">J5Y06_06130</name>
</gene>
<dbReference type="SMART" id="SM01002">
    <property type="entry name" value="AlaDh_PNT_C"/>
    <property type="match status" value="1"/>
</dbReference>
<dbReference type="GO" id="GO:0006740">
    <property type="term" value="P:NADPH regeneration"/>
    <property type="evidence" value="ECO:0007669"/>
    <property type="project" value="TreeGrafter"/>
</dbReference>
<dbReference type="InterPro" id="IPR008143">
    <property type="entry name" value="Ala_DH/PNT_CS2"/>
</dbReference>
<evidence type="ECO:0000259" key="13">
    <source>
        <dbReference type="SMART" id="SM01002"/>
    </source>
</evidence>
<keyword evidence="15" id="KW-0560">Oxidoreductase</keyword>
<dbReference type="InterPro" id="IPR007886">
    <property type="entry name" value="AlaDH/PNT_N"/>
</dbReference>
<dbReference type="EC" id="7.1.1.1" evidence="3"/>
<dbReference type="GO" id="GO:0050661">
    <property type="term" value="F:NADP binding"/>
    <property type="evidence" value="ECO:0007669"/>
    <property type="project" value="TreeGrafter"/>
</dbReference>
<dbReference type="PANTHER" id="PTHR10160">
    <property type="entry name" value="NAD(P) TRANSHYDROGENASE"/>
    <property type="match status" value="1"/>
</dbReference>
<keyword evidence="6" id="KW-1278">Translocase</keyword>
<reference evidence="15" key="1">
    <citation type="submission" date="2021-03" db="EMBL/GenBank/DDBJ databases">
        <title>Genome sequencing and assembly of Tianweitania sediminis.</title>
        <authorList>
            <person name="Chhetri G."/>
        </authorList>
    </citation>
    <scope>NUCLEOTIDE SEQUENCE</scope>
    <source>
        <strain evidence="15">Z8</strain>
    </source>
</reference>
<feature type="domain" description="Alanine dehydrogenase/pyridine nucleotide transhydrogenase NAD(H)-binding" evidence="13">
    <location>
        <begin position="148"/>
        <end position="315"/>
    </location>
</feature>
<dbReference type="CDD" id="cd05304">
    <property type="entry name" value="Rubrum_tdh"/>
    <property type="match status" value="1"/>
</dbReference>
<dbReference type="RefSeq" id="WP_209334136.1">
    <property type="nucleotide sequence ID" value="NZ_JAGIYY010000001.1"/>
</dbReference>
<dbReference type="GO" id="GO:0016491">
    <property type="term" value="F:oxidoreductase activity"/>
    <property type="evidence" value="ECO:0007669"/>
    <property type="project" value="UniProtKB-KW"/>
</dbReference>
<dbReference type="SUPFAM" id="SSF51735">
    <property type="entry name" value="NAD(P)-binding Rossmann-fold domains"/>
    <property type="match status" value="1"/>
</dbReference>
<comment type="caution">
    <text evidence="15">The sequence shown here is derived from an EMBL/GenBank/DDBJ whole genome shotgun (WGS) entry which is preliminary data.</text>
</comment>
<dbReference type="AlphaFoldDB" id="A0A8J7RM17"/>
<evidence type="ECO:0000256" key="10">
    <source>
        <dbReference type="ARBA" id="ARBA00076996"/>
    </source>
</evidence>
<comment type="similarity">
    <text evidence="2">Belongs to the AlaDH/PNT family.</text>
</comment>
<evidence type="ECO:0000256" key="2">
    <source>
        <dbReference type="ARBA" id="ARBA00005689"/>
    </source>
</evidence>
<keyword evidence="16" id="KW-1185">Reference proteome</keyword>
<dbReference type="InterPro" id="IPR007698">
    <property type="entry name" value="AlaDH/PNT_NAD(H)-bd"/>
</dbReference>
<keyword evidence="7" id="KW-0520">NAD</keyword>
<dbReference type="Gene3D" id="3.40.50.720">
    <property type="entry name" value="NAD(P)-binding Rossmann-like Domain"/>
    <property type="match status" value="2"/>
</dbReference>
<dbReference type="GO" id="GO:0005886">
    <property type="term" value="C:plasma membrane"/>
    <property type="evidence" value="ECO:0007669"/>
    <property type="project" value="TreeGrafter"/>
</dbReference>
<evidence type="ECO:0000313" key="15">
    <source>
        <dbReference type="EMBL" id="MBP0438219.1"/>
    </source>
</evidence>
<sequence length="421" mass="43817">MARTVFIPKEVDQAEPRVAASPDTVKRMKALGLDVVVESGAGTASRIPDAEFEKAGASIGSAGDAGRADIILKVRRPTSDEISGYRSGTVVIAIMDPYDRQDAVDAMGEAGLSAFAMEFMPRITRAQVMDVLSSQANLAGYQAVVDAAAVYDRALPMMMTAAGTVPAAKVFVMGAGVAGLQAIATARRLGAVVTATDVRPAAKEQVASLGAKFVAVEDEEFKAAETAGGYAKEMSKAYQDKQAALVAEHIAKQDIVITTALIPGRPAPKLVSAAMVAAMKPGSVIVDLAVERGGNVEGAKPGEAVTNDNGVTIVGYNNVPGRIAASASLLYARNLFAFLETLIDKNTRDLAIDRDDELVKATLLTHEGQVVHPNFTRPVVEPKPIIPGQNRGDDPATDVSAAPQASEDSEASTSAKMEGGV</sequence>
<evidence type="ECO:0000256" key="1">
    <source>
        <dbReference type="ARBA" id="ARBA00003943"/>
    </source>
</evidence>
<dbReference type="PROSITE" id="PS00837">
    <property type="entry name" value="ALADH_PNT_2"/>
    <property type="match status" value="1"/>
</dbReference>
<evidence type="ECO:0000256" key="12">
    <source>
        <dbReference type="SAM" id="MobiDB-lite"/>
    </source>
</evidence>
<evidence type="ECO:0000256" key="4">
    <source>
        <dbReference type="ARBA" id="ARBA00022741"/>
    </source>
</evidence>
<feature type="region of interest" description="Disordered" evidence="12">
    <location>
        <begin position="378"/>
        <end position="421"/>
    </location>
</feature>
<dbReference type="Proteomes" id="UP000666240">
    <property type="component" value="Unassembled WGS sequence"/>
</dbReference>
<keyword evidence="4" id="KW-0547">Nucleotide-binding</keyword>
<dbReference type="SUPFAM" id="SSF52283">
    <property type="entry name" value="Formate/glycerate dehydrogenase catalytic domain-like"/>
    <property type="match status" value="1"/>
</dbReference>
<evidence type="ECO:0000256" key="11">
    <source>
        <dbReference type="ARBA" id="ARBA00084087"/>
    </source>
</evidence>
<dbReference type="SMART" id="SM01003">
    <property type="entry name" value="AlaDh_PNT_N"/>
    <property type="match status" value="1"/>
</dbReference>
<name>A0A8J7RM17_9HYPH</name>
<comment type="catalytic activity">
    <reaction evidence="8">
        <text>NAD(+) + NADPH + H(+)(in) = NADH + NADP(+) + H(+)(out)</text>
        <dbReference type="Rhea" id="RHEA:47992"/>
        <dbReference type="ChEBI" id="CHEBI:15378"/>
        <dbReference type="ChEBI" id="CHEBI:57540"/>
        <dbReference type="ChEBI" id="CHEBI:57783"/>
        <dbReference type="ChEBI" id="CHEBI:57945"/>
        <dbReference type="ChEBI" id="CHEBI:58349"/>
        <dbReference type="EC" id="7.1.1.1"/>
    </reaction>
</comment>
<evidence type="ECO:0000256" key="8">
    <source>
        <dbReference type="ARBA" id="ARBA00048202"/>
    </source>
</evidence>
<dbReference type="Pfam" id="PF01262">
    <property type="entry name" value="AlaDh_PNT_C"/>
    <property type="match status" value="1"/>
</dbReference>
<evidence type="ECO:0000313" key="16">
    <source>
        <dbReference type="Proteomes" id="UP000666240"/>
    </source>
</evidence>
<organism evidence="15 16">
    <name type="scientific">Tianweitania sediminis</name>
    <dbReference type="NCBI Taxonomy" id="1502156"/>
    <lineage>
        <taxon>Bacteria</taxon>
        <taxon>Pseudomonadati</taxon>
        <taxon>Pseudomonadota</taxon>
        <taxon>Alphaproteobacteria</taxon>
        <taxon>Hyphomicrobiales</taxon>
        <taxon>Phyllobacteriaceae</taxon>
        <taxon>Tianweitania</taxon>
    </lineage>
</organism>
<proteinExistence type="inferred from homology"/>
<dbReference type="EMBL" id="JAGIYY010000001">
    <property type="protein sequence ID" value="MBP0438219.1"/>
    <property type="molecule type" value="Genomic_DNA"/>
</dbReference>
<evidence type="ECO:0000256" key="7">
    <source>
        <dbReference type="ARBA" id="ARBA00023027"/>
    </source>
</evidence>
<protein>
    <recommendedName>
        <fullName evidence="9">NAD(P) transhydrogenase subunit alpha part 1</fullName>
        <ecNumber evidence="3">7.1.1.1</ecNumber>
    </recommendedName>
    <alternativeName>
        <fullName evidence="11">Nicotinamide nucleotide transhydrogenase subunit alpha 1</fullName>
    </alternativeName>
    <alternativeName>
        <fullName evidence="10">Pyridine nucleotide transhydrogenase subunit alpha 1</fullName>
    </alternativeName>
</protein>
<evidence type="ECO:0000256" key="9">
    <source>
        <dbReference type="ARBA" id="ARBA00071353"/>
    </source>
</evidence>
<keyword evidence="5" id="KW-0521">NADP</keyword>
<evidence type="ECO:0000259" key="14">
    <source>
        <dbReference type="SMART" id="SM01003"/>
    </source>
</evidence>
<accession>A0A8J7RM17</accession>
<dbReference type="FunFam" id="3.40.50.720:FF:000188">
    <property type="entry name" value="NAD(P) transhydrogenase alpha subunit 1"/>
    <property type="match status" value="1"/>
</dbReference>
<comment type="function">
    <text evidence="1">The transhydrogenation between NADH and NADP is coupled to respiration and ATP hydrolysis and functions as a proton pump across the membrane.</text>
</comment>
<evidence type="ECO:0000256" key="6">
    <source>
        <dbReference type="ARBA" id="ARBA00022967"/>
    </source>
</evidence>
<dbReference type="PANTHER" id="PTHR10160:SF19">
    <property type="entry name" value="PROTON-TRANSLOCATING NAD(P)(+) TRANSHYDROGENASE"/>
    <property type="match status" value="1"/>
</dbReference>
<dbReference type="Pfam" id="PF05222">
    <property type="entry name" value="AlaDh_PNT_N"/>
    <property type="match status" value="1"/>
</dbReference>
<evidence type="ECO:0000256" key="5">
    <source>
        <dbReference type="ARBA" id="ARBA00022857"/>
    </source>
</evidence>
<dbReference type="InterPro" id="IPR036291">
    <property type="entry name" value="NAD(P)-bd_dom_sf"/>
</dbReference>